<sequence length="321" mass="35394">MSSSSVHLASASYGKDLVRIFRIVRDSADPRLHKVAEYTVRCLLSGSSLIPSYTKADNSPVVATDTVKNTLNYLAKVLPAADVLCPEKYCLRVVNHFLSTYDHIEKVEVDLIQHKWTRIVLDQKDGGAHKHSFIRDGDDKRTVRAVSERVGGEIRLTQLEGGIKGLLVLKSSGSAFYGFHRDSFTTLKEVHDRIFSTEVECSYSIKLASQPLPVLLKSTLPDFCTISSSVRNHTLRIFALDDSASVQATMYRMGEAILADSGNSVVTDISYQLPNKHYIPIDLGFKGVSNLNEKDAEVFLPTAHPSGLIKAKIARTAASKL</sequence>
<evidence type="ECO:0000313" key="2">
    <source>
        <dbReference type="Proteomes" id="UP000245626"/>
    </source>
</evidence>
<keyword evidence="2" id="KW-1185">Reference proteome</keyword>
<evidence type="ECO:0000313" key="1">
    <source>
        <dbReference type="EMBL" id="PWN54234.1"/>
    </source>
</evidence>
<accession>A0ACD0P8F9</accession>
<gene>
    <name evidence="1" type="ORF">IE53DRAFT_403412</name>
</gene>
<proteinExistence type="predicted"/>
<dbReference type="Proteomes" id="UP000245626">
    <property type="component" value="Unassembled WGS sequence"/>
</dbReference>
<dbReference type="EMBL" id="KZ819691">
    <property type="protein sequence ID" value="PWN54234.1"/>
    <property type="molecule type" value="Genomic_DNA"/>
</dbReference>
<reference evidence="1 2" key="1">
    <citation type="journal article" date="2018" name="Mol. Biol. Evol.">
        <title>Broad Genomic Sampling Reveals a Smut Pathogenic Ancestry of the Fungal Clade Ustilaginomycotina.</title>
        <authorList>
            <person name="Kijpornyongpan T."/>
            <person name="Mondo S.J."/>
            <person name="Barry K."/>
            <person name="Sandor L."/>
            <person name="Lee J."/>
            <person name="Lipzen A."/>
            <person name="Pangilinan J."/>
            <person name="LaButti K."/>
            <person name="Hainaut M."/>
            <person name="Henrissat B."/>
            <person name="Grigoriev I.V."/>
            <person name="Spatafora J.W."/>
            <person name="Aime M.C."/>
        </authorList>
    </citation>
    <scope>NUCLEOTIDE SEQUENCE [LARGE SCALE GENOMIC DNA]</scope>
    <source>
        <strain evidence="1 2">SA 807</strain>
    </source>
</reference>
<name>A0ACD0P8F9_9BASI</name>
<organism evidence="1 2">
    <name type="scientific">Violaceomyces palustris</name>
    <dbReference type="NCBI Taxonomy" id="1673888"/>
    <lineage>
        <taxon>Eukaryota</taxon>
        <taxon>Fungi</taxon>
        <taxon>Dikarya</taxon>
        <taxon>Basidiomycota</taxon>
        <taxon>Ustilaginomycotina</taxon>
        <taxon>Ustilaginomycetes</taxon>
        <taxon>Violaceomycetales</taxon>
        <taxon>Violaceomycetaceae</taxon>
        <taxon>Violaceomyces</taxon>
    </lineage>
</organism>
<protein>
    <submittedName>
        <fullName evidence="1">Uricase</fullName>
    </submittedName>
</protein>